<sequence>MFQCLTAIESPITFQSPPLFKDGEITNVPRGTMDIDHLLRIPDTNSAIFWIFELVGLQLRGSSIAWTRLFVCDFAAKDYIDQQLPLSVDDDQLRPGCGMDSTESGPPITSAPVAQFKFNEDLSEWREPISYLLDTVGSSAFLSGHVQENGSGRLRQEEIRKNVQLCVDAATKITKHVNYINEAGELYSTLFIVPYYGFSAVVILYVFATQRRTETPETCMDCFRLASQCHAQIGSIATNGSLMQRYGVVLQELRLEVLRNNTCLAPISNPRAGNCLTSNENNEILPVPYRRSQLRPEGGTSGSRLAVEQAAEGAPFCRSFPCFSRRTLQHDKLGTIRFIDKSQVGLEILMRWFTTTPPIFGATAATINRENGGVRGREIPGAWWREYRAQIICVEGKRRKSRVDMRPPPGAWHLFMRGDGPTETGRSRLSRVKTSWECHFRMTKHITSGPGFPECKNIYLQYVPRGLLEADREYEVQDPHKLKLASSSFSSRNIHGVHSCLDQFIDRRRVLWNPEFRFSGGEGFPHGLESHASTMQTCTHWMARHSATDSFVPMNWVTAHKSHQTVNGIS</sequence>
<organism evidence="1 2">
    <name type="scientific">Colletotrichum lupini</name>
    <dbReference type="NCBI Taxonomy" id="145971"/>
    <lineage>
        <taxon>Eukaryota</taxon>
        <taxon>Fungi</taxon>
        <taxon>Dikarya</taxon>
        <taxon>Ascomycota</taxon>
        <taxon>Pezizomycotina</taxon>
        <taxon>Sordariomycetes</taxon>
        <taxon>Hypocreomycetidae</taxon>
        <taxon>Glomerellales</taxon>
        <taxon>Glomerellaceae</taxon>
        <taxon>Colletotrichum</taxon>
        <taxon>Colletotrichum acutatum species complex</taxon>
    </lineage>
</organism>
<dbReference type="AlphaFoldDB" id="A0A9Q8SX09"/>
<protein>
    <submittedName>
        <fullName evidence="1">Finger protein</fullName>
    </submittedName>
</protein>
<dbReference type="Proteomes" id="UP000830671">
    <property type="component" value="Chromosome 5"/>
</dbReference>
<dbReference type="KEGG" id="clup:CLUP02_09777"/>
<reference evidence="1" key="1">
    <citation type="journal article" date="2021" name="Mol. Plant Microbe Interact.">
        <title>Complete Genome Sequence of the Plant-Pathogenic Fungus Colletotrichum lupini.</title>
        <authorList>
            <person name="Baroncelli R."/>
            <person name="Pensec F."/>
            <person name="Da Lio D."/>
            <person name="Boufleur T."/>
            <person name="Vicente I."/>
            <person name="Sarrocco S."/>
            <person name="Picot A."/>
            <person name="Baraldi E."/>
            <person name="Sukno S."/>
            <person name="Thon M."/>
            <person name="Le Floch G."/>
        </authorList>
    </citation>
    <scope>NUCLEOTIDE SEQUENCE</scope>
    <source>
        <strain evidence="1">IMI 504893</strain>
    </source>
</reference>
<dbReference type="RefSeq" id="XP_049145899.1">
    <property type="nucleotide sequence ID" value="XM_049288755.1"/>
</dbReference>
<keyword evidence="2" id="KW-1185">Reference proteome</keyword>
<dbReference type="EMBL" id="CP019477">
    <property type="protein sequence ID" value="UQC84281.1"/>
    <property type="molecule type" value="Genomic_DNA"/>
</dbReference>
<evidence type="ECO:0000313" key="1">
    <source>
        <dbReference type="EMBL" id="UQC84281.1"/>
    </source>
</evidence>
<dbReference type="GeneID" id="73343765"/>
<accession>A0A9Q8SX09</accession>
<proteinExistence type="predicted"/>
<gene>
    <name evidence="1" type="ORF">CLUP02_09777</name>
</gene>
<evidence type="ECO:0000313" key="2">
    <source>
        <dbReference type="Proteomes" id="UP000830671"/>
    </source>
</evidence>
<name>A0A9Q8SX09_9PEZI</name>